<feature type="region of interest" description="Disordered" evidence="4">
    <location>
        <begin position="176"/>
        <end position="210"/>
    </location>
</feature>
<organism evidence="5 6">
    <name type="scientific">Coniophora puteana (strain RWD-64-598)</name>
    <name type="common">Brown rot fungus</name>
    <dbReference type="NCBI Taxonomy" id="741705"/>
    <lineage>
        <taxon>Eukaryota</taxon>
        <taxon>Fungi</taxon>
        <taxon>Dikarya</taxon>
        <taxon>Basidiomycota</taxon>
        <taxon>Agaricomycotina</taxon>
        <taxon>Agaricomycetes</taxon>
        <taxon>Agaricomycetidae</taxon>
        <taxon>Boletales</taxon>
        <taxon>Coniophorineae</taxon>
        <taxon>Coniophoraceae</taxon>
        <taxon>Coniophora</taxon>
    </lineage>
</organism>
<dbReference type="Proteomes" id="UP000053558">
    <property type="component" value="Unassembled WGS sequence"/>
</dbReference>
<feature type="compositionally biased region" description="Basic and acidic residues" evidence="4">
    <location>
        <begin position="450"/>
        <end position="463"/>
    </location>
</feature>
<keyword evidence="2" id="KW-0547">Nucleotide-binding</keyword>
<dbReference type="PANTHER" id="PTHR19375">
    <property type="entry name" value="HEAT SHOCK PROTEIN 70KDA"/>
    <property type="match status" value="1"/>
</dbReference>
<dbReference type="Gene3D" id="3.90.640.10">
    <property type="entry name" value="Actin, Chain A, domain 4"/>
    <property type="match status" value="1"/>
</dbReference>
<dbReference type="SUPFAM" id="SSF100920">
    <property type="entry name" value="Heat shock protein 70kD (HSP70), peptide-binding domain"/>
    <property type="match status" value="1"/>
</dbReference>
<protein>
    <submittedName>
        <fullName evidence="5">HSP70-domain-containing protein</fullName>
    </submittedName>
</protein>
<evidence type="ECO:0000256" key="3">
    <source>
        <dbReference type="ARBA" id="ARBA00022840"/>
    </source>
</evidence>
<dbReference type="Pfam" id="PF00012">
    <property type="entry name" value="HSP70"/>
    <property type="match status" value="2"/>
</dbReference>
<evidence type="ECO:0000256" key="2">
    <source>
        <dbReference type="ARBA" id="ARBA00022741"/>
    </source>
</evidence>
<dbReference type="OMA" id="HSEWHET"/>
<dbReference type="InterPro" id="IPR043129">
    <property type="entry name" value="ATPase_NBD"/>
</dbReference>
<dbReference type="FunFam" id="3.30.420.40:FF:000028">
    <property type="entry name" value="heat shock 70 kDa protein-like"/>
    <property type="match status" value="1"/>
</dbReference>
<name>A0A5M3MHS6_CONPW</name>
<dbReference type="InterPro" id="IPR013126">
    <property type="entry name" value="Hsp_70_fam"/>
</dbReference>
<dbReference type="GO" id="GO:0005524">
    <property type="term" value="F:ATP binding"/>
    <property type="evidence" value="ECO:0007669"/>
    <property type="project" value="UniProtKB-KW"/>
</dbReference>
<dbReference type="AlphaFoldDB" id="A0A5M3MHS6"/>
<dbReference type="EMBL" id="JH711582">
    <property type="protein sequence ID" value="EIW78181.1"/>
    <property type="molecule type" value="Genomic_DNA"/>
</dbReference>
<evidence type="ECO:0000313" key="6">
    <source>
        <dbReference type="Proteomes" id="UP000053558"/>
    </source>
</evidence>
<dbReference type="Gene3D" id="3.30.420.40">
    <property type="match status" value="4"/>
</dbReference>
<dbReference type="GeneID" id="19205726"/>
<dbReference type="SUPFAM" id="SSF53067">
    <property type="entry name" value="Actin-like ATPase domain"/>
    <property type="match status" value="2"/>
</dbReference>
<accession>A0A5M3MHS6</accession>
<dbReference type="GO" id="GO:0140662">
    <property type="term" value="F:ATP-dependent protein folding chaperone"/>
    <property type="evidence" value="ECO:0007669"/>
    <property type="project" value="InterPro"/>
</dbReference>
<dbReference type="Gene3D" id="2.60.34.10">
    <property type="entry name" value="Substrate Binding Domain Of DNAk, Chain A, domain 1"/>
    <property type="match status" value="1"/>
</dbReference>
<evidence type="ECO:0000256" key="1">
    <source>
        <dbReference type="ARBA" id="ARBA00007381"/>
    </source>
</evidence>
<dbReference type="InterPro" id="IPR029047">
    <property type="entry name" value="HSP70_peptide-bd_sf"/>
</dbReference>
<dbReference type="RefSeq" id="XP_007771264.1">
    <property type="nucleotide sequence ID" value="XM_007773074.1"/>
</dbReference>
<reference evidence="6" key="1">
    <citation type="journal article" date="2012" name="Science">
        <title>The Paleozoic origin of enzymatic lignin decomposition reconstructed from 31 fungal genomes.</title>
        <authorList>
            <person name="Floudas D."/>
            <person name="Binder M."/>
            <person name="Riley R."/>
            <person name="Barry K."/>
            <person name="Blanchette R.A."/>
            <person name="Henrissat B."/>
            <person name="Martinez A.T."/>
            <person name="Otillar R."/>
            <person name="Spatafora J.W."/>
            <person name="Yadav J.S."/>
            <person name="Aerts A."/>
            <person name="Benoit I."/>
            <person name="Boyd A."/>
            <person name="Carlson A."/>
            <person name="Copeland A."/>
            <person name="Coutinho P.M."/>
            <person name="de Vries R.P."/>
            <person name="Ferreira P."/>
            <person name="Findley K."/>
            <person name="Foster B."/>
            <person name="Gaskell J."/>
            <person name="Glotzer D."/>
            <person name="Gorecki P."/>
            <person name="Heitman J."/>
            <person name="Hesse C."/>
            <person name="Hori C."/>
            <person name="Igarashi K."/>
            <person name="Jurgens J.A."/>
            <person name="Kallen N."/>
            <person name="Kersten P."/>
            <person name="Kohler A."/>
            <person name="Kuees U."/>
            <person name="Kumar T.K.A."/>
            <person name="Kuo A."/>
            <person name="LaButti K."/>
            <person name="Larrondo L.F."/>
            <person name="Lindquist E."/>
            <person name="Ling A."/>
            <person name="Lombard V."/>
            <person name="Lucas S."/>
            <person name="Lundell T."/>
            <person name="Martin R."/>
            <person name="McLaughlin D.J."/>
            <person name="Morgenstern I."/>
            <person name="Morin E."/>
            <person name="Murat C."/>
            <person name="Nagy L.G."/>
            <person name="Nolan M."/>
            <person name="Ohm R.A."/>
            <person name="Patyshakuliyeva A."/>
            <person name="Rokas A."/>
            <person name="Ruiz-Duenas F.J."/>
            <person name="Sabat G."/>
            <person name="Salamov A."/>
            <person name="Samejima M."/>
            <person name="Schmutz J."/>
            <person name="Slot J.C."/>
            <person name="St John F."/>
            <person name="Stenlid J."/>
            <person name="Sun H."/>
            <person name="Sun S."/>
            <person name="Syed K."/>
            <person name="Tsang A."/>
            <person name="Wiebenga A."/>
            <person name="Young D."/>
            <person name="Pisabarro A."/>
            <person name="Eastwood D.C."/>
            <person name="Martin F."/>
            <person name="Cullen D."/>
            <person name="Grigoriev I.V."/>
            <person name="Hibbett D.S."/>
        </authorList>
    </citation>
    <scope>NUCLEOTIDE SEQUENCE [LARGE SCALE GENOMIC DNA]</scope>
    <source>
        <strain evidence="6">RWD-64-598 SS2</strain>
    </source>
</reference>
<sequence length="463" mass="50619">MSNLNVIRADLGSMYSRAAVLRDGAVEVIAMIPSPSSNPNPQSLDKTWKEDLTQLFQTFKERADAYLDHNFSHLTFIAVPKRYGDTERQAVKSAAKDVGLDVFRVIYEPVAVTNAYGFKNTSGIYNVLVFDLEGVTCDVTLLEIDDGVPEILASASDSDFVGERLNGGLVEDLAQANEDQRGSPASADRSSDIAGRSSSQGVHQAPTCEGDDASIPGSMLELVEHSIFLVYQVLKEANVAREELDKIILTGGSPYMPVIQKLLHEHLSKDVSTDVNPEEAAVRGAAIQGYGISRPVDTTELLRQIWPHSLGIETCDGIVRYIPEFPILPFCRTYNFSTSDDNQTSVRIALLSGDRDLASENLLKESFELKGIAPAPRGASQVEVTFDIDNNYYLRVSARDRGTSASVGFSAFDDIWFQRVIEDAEWFSGQFILGGNGIDCLPSGHATVTDGKDPDRPSVRDEL</sequence>
<evidence type="ECO:0000256" key="4">
    <source>
        <dbReference type="SAM" id="MobiDB-lite"/>
    </source>
</evidence>
<proteinExistence type="inferred from homology"/>
<gene>
    <name evidence="5" type="ORF">CONPUDRAFT_167245</name>
</gene>
<dbReference type="KEGG" id="cput:CONPUDRAFT_167245"/>
<comment type="caution">
    <text evidence="5">The sequence shown here is derived from an EMBL/GenBank/DDBJ whole genome shotgun (WGS) entry which is preliminary data.</text>
</comment>
<keyword evidence="3" id="KW-0067">ATP-binding</keyword>
<comment type="similarity">
    <text evidence="1">Belongs to the heat shock protein 70 family.</text>
</comment>
<evidence type="ECO:0000313" key="5">
    <source>
        <dbReference type="EMBL" id="EIW78181.1"/>
    </source>
</evidence>
<keyword evidence="6" id="KW-1185">Reference proteome</keyword>
<feature type="region of interest" description="Disordered" evidence="4">
    <location>
        <begin position="444"/>
        <end position="463"/>
    </location>
</feature>